<protein>
    <submittedName>
        <fullName evidence="2">Uncharacterized protein</fullName>
    </submittedName>
</protein>
<dbReference type="Proteomes" id="UP001295684">
    <property type="component" value="Unassembled WGS sequence"/>
</dbReference>
<proteinExistence type="predicted"/>
<evidence type="ECO:0000313" key="2">
    <source>
        <dbReference type="EMBL" id="CAI2383958.1"/>
    </source>
</evidence>
<feature type="region of interest" description="Disordered" evidence="1">
    <location>
        <begin position="682"/>
        <end position="704"/>
    </location>
</feature>
<reference evidence="2" key="1">
    <citation type="submission" date="2023-07" db="EMBL/GenBank/DDBJ databases">
        <authorList>
            <consortium name="AG Swart"/>
            <person name="Singh M."/>
            <person name="Singh A."/>
            <person name="Seah K."/>
            <person name="Emmerich C."/>
        </authorList>
    </citation>
    <scope>NUCLEOTIDE SEQUENCE</scope>
    <source>
        <strain evidence="2">DP1</strain>
    </source>
</reference>
<gene>
    <name evidence="2" type="ORF">ECRASSUSDP1_LOCUS25477</name>
</gene>
<evidence type="ECO:0000256" key="1">
    <source>
        <dbReference type="SAM" id="MobiDB-lite"/>
    </source>
</evidence>
<dbReference type="AlphaFoldDB" id="A0AAD1Y3C7"/>
<sequence>MNSYDQIRQLGYRHPVQYQTDTTMGSVKMVPQRTEDSQNPVRPVVSNFQRSFSTNALPSCIPEGYCAEQSPSEIFGENLSGFRPMARKSHTKKQRQTSLDNHFVPYQYSEEVSIQNLKVSAYPSTMYQPYHYSRKSDLSQEKYANKERASVMVPAGYSLQDLQENKRSSSISSKYSIQDLAEYRHQARQIEARTNKRIEAVVRIQRAFRRYLNRLREVGRFYKILNEFKNLVNKASYYQKRIFLKNLKSAADDYQYNCKVKSYLGSLAVKIQRKWRQCQKSKVYKEKIQKKCSKLLSESFTLCRKMVQGMKMRKILKLKHILLQKNLILDVQRALEGSNEAKENYQKDLKQRKIKYINTINKYFETNNWNWLSQGKVKDAPRQSSFNPSYQESKKMTRLMTCQDQSINQIRSETRRLNTWNDEGNALNSERSMSSSTFDRAMNSSTFDKRLGSSKHERATISSIEADVCINTISIPPTSSGVKPHLRNRVDMYRTSAENPLADTLSHTNIKEIDQKYCRNPYSRQMLTSRAKNIPKTQINYIQRLQTQNERGHRATVGKRLTRNSTNICPPFIQAQSSSTLNRENYDTLNTQYTKNVQPRQNFRPDKQRGMWKSNRKKTQIVGNPRKKIGFHSKRTITQNQLNSNSPVKTFEKVIVYNQNEENLDRRAFEQLRTRRQRLYQGGETGAHQGEYSSPISHYHRNQY</sequence>
<keyword evidence="3" id="KW-1185">Reference proteome</keyword>
<comment type="caution">
    <text evidence="2">The sequence shown here is derived from an EMBL/GenBank/DDBJ whole genome shotgun (WGS) entry which is preliminary data.</text>
</comment>
<dbReference type="EMBL" id="CAMPGE010026264">
    <property type="protein sequence ID" value="CAI2383958.1"/>
    <property type="molecule type" value="Genomic_DNA"/>
</dbReference>
<evidence type="ECO:0000313" key="3">
    <source>
        <dbReference type="Proteomes" id="UP001295684"/>
    </source>
</evidence>
<organism evidence="2 3">
    <name type="scientific">Euplotes crassus</name>
    <dbReference type="NCBI Taxonomy" id="5936"/>
    <lineage>
        <taxon>Eukaryota</taxon>
        <taxon>Sar</taxon>
        <taxon>Alveolata</taxon>
        <taxon>Ciliophora</taxon>
        <taxon>Intramacronucleata</taxon>
        <taxon>Spirotrichea</taxon>
        <taxon>Hypotrichia</taxon>
        <taxon>Euplotida</taxon>
        <taxon>Euplotidae</taxon>
        <taxon>Moneuplotes</taxon>
    </lineage>
</organism>
<name>A0AAD1Y3C7_EUPCR</name>
<accession>A0AAD1Y3C7</accession>